<sequence length="53" mass="5525">MIDALLFVGGVPLQAITDAIDVYEGSIPPAATFQVIDVDNTTTEEPQIIPGPA</sequence>
<dbReference type="EMBL" id="EU197055">
    <property type="protein sequence ID" value="ABY63266.1"/>
    <property type="molecule type" value="Genomic_DNA"/>
</dbReference>
<protein>
    <submittedName>
        <fullName evidence="1">Uncharacterized protein</fullName>
    </submittedName>
</protein>
<keyword evidence="2" id="KW-1185">Reference proteome</keyword>
<gene>
    <name evidence="1" type="ORF">201phi2-1p443</name>
</gene>
<dbReference type="Proteomes" id="UP000002421">
    <property type="component" value="Segment"/>
</dbReference>
<dbReference type="KEGG" id="vg:6372437"/>
<reference evidence="1 2" key="1">
    <citation type="journal article" date="2008" name="Virology">
        <title>Characterization of Pseudomonas chlororaphis myovirus 201varphi2-1 via genomic sequencing, mass spectrometry, and electron microscopy.</title>
        <authorList>
            <person name="Thomas J.A."/>
            <person name="Rolando M.R."/>
            <person name="Carroll C.A."/>
            <person name="Shen P.S."/>
            <person name="Belnap D.M."/>
            <person name="Weintraub S.T."/>
            <person name="Serwer P."/>
            <person name="Hardies S.C."/>
        </authorList>
    </citation>
    <scope>NUCLEOTIDE SEQUENCE</scope>
</reference>
<accession>B3FJV1</accession>
<evidence type="ECO:0000313" key="2">
    <source>
        <dbReference type="Proteomes" id="UP000002421"/>
    </source>
</evidence>
<organism evidence="1 2">
    <name type="scientific">Pseudomonas phage 201phi2-1</name>
    <name type="common">Pseudomonas chlororaphis phage 201phi2-1</name>
    <dbReference type="NCBI Taxonomy" id="198110"/>
    <lineage>
        <taxon>Viruses</taxon>
        <taxon>Duplodnaviria</taxon>
        <taxon>Heunggongvirae</taxon>
        <taxon>Uroviricota</taxon>
        <taxon>Caudoviricetes</taxon>
        <taxon>Chimalliviridae</taxon>
        <taxon>Serwervirus</taxon>
        <taxon>Serwervirus 201phi21</taxon>
    </lineage>
</organism>
<dbReference type="RefSeq" id="YP_001957162.1">
    <property type="nucleotide sequence ID" value="NC_010821.1"/>
</dbReference>
<proteinExistence type="predicted"/>
<evidence type="ECO:0000313" key="1">
    <source>
        <dbReference type="EMBL" id="ABY63266.1"/>
    </source>
</evidence>
<organismHost>
    <name type="scientific">Pseudomonas chlororaphis</name>
    <dbReference type="NCBI Taxonomy" id="587753"/>
</organismHost>
<name>B3FJV1_BP201</name>